<keyword evidence="2" id="KW-1133">Transmembrane helix</keyword>
<keyword evidence="2" id="KW-0472">Membrane</keyword>
<gene>
    <name evidence="3" type="ORF">CHR55_09915</name>
</gene>
<dbReference type="Proteomes" id="UP000230886">
    <property type="component" value="Unassembled WGS sequence"/>
</dbReference>
<name>A0A2A5JET9_RHOSG</name>
<keyword evidence="2" id="KW-0812">Transmembrane</keyword>
<reference evidence="3 4" key="1">
    <citation type="submission" date="2017-07" db="EMBL/GenBank/DDBJ databases">
        <title>Draft sequence of Rhodococcus enclensis 23b-28.</title>
        <authorList>
            <person name="Besaury L."/>
            <person name="Sancelme M."/>
            <person name="Amato P."/>
            <person name="Lallement A."/>
            <person name="Delort A.-M."/>
        </authorList>
    </citation>
    <scope>NUCLEOTIDE SEQUENCE [LARGE SCALE GENOMIC DNA]</scope>
    <source>
        <strain evidence="3 4">23b-28</strain>
    </source>
</reference>
<evidence type="ECO:0000256" key="2">
    <source>
        <dbReference type="SAM" id="Phobius"/>
    </source>
</evidence>
<feature type="compositionally biased region" description="Polar residues" evidence="1">
    <location>
        <begin position="147"/>
        <end position="161"/>
    </location>
</feature>
<evidence type="ECO:0000313" key="3">
    <source>
        <dbReference type="EMBL" id="PCK27797.1"/>
    </source>
</evidence>
<organism evidence="3 4">
    <name type="scientific">Rhodococcus qingshengii</name>
    <dbReference type="NCBI Taxonomy" id="334542"/>
    <lineage>
        <taxon>Bacteria</taxon>
        <taxon>Bacillati</taxon>
        <taxon>Actinomycetota</taxon>
        <taxon>Actinomycetes</taxon>
        <taxon>Mycobacteriales</taxon>
        <taxon>Nocardiaceae</taxon>
        <taxon>Rhodococcus</taxon>
        <taxon>Rhodococcus erythropolis group</taxon>
    </lineage>
</organism>
<feature type="compositionally biased region" description="Low complexity" evidence="1">
    <location>
        <begin position="78"/>
        <end position="111"/>
    </location>
</feature>
<accession>A0A2A5JET9</accession>
<dbReference type="RefSeq" id="WP_099697355.1">
    <property type="nucleotide sequence ID" value="NZ_NOVD01000004.1"/>
</dbReference>
<evidence type="ECO:0000256" key="1">
    <source>
        <dbReference type="SAM" id="MobiDB-lite"/>
    </source>
</evidence>
<sequence length="161" mass="16687">MTDQEPRRGLDRLIHLDWLPSRIFGGRMRTSTFILVVAWILTYLLHTYLNPEETAANPPPSVDTSQTEPYVAPSVKQPSTSTPVPSSTEQTTTSEAPSSESSTGSSGSPTPTSGPAPAPGNAEQSATTVPTTPATTTVPQPGAAMQAPTSVPQSPATTGTG</sequence>
<proteinExistence type="predicted"/>
<feature type="transmembrane region" description="Helical" evidence="2">
    <location>
        <begin position="32"/>
        <end position="49"/>
    </location>
</feature>
<feature type="compositionally biased region" description="Low complexity" evidence="1">
    <location>
        <begin position="126"/>
        <end position="139"/>
    </location>
</feature>
<dbReference type="AlphaFoldDB" id="A0A2A5JET9"/>
<comment type="caution">
    <text evidence="3">The sequence shown here is derived from an EMBL/GenBank/DDBJ whole genome shotgun (WGS) entry which is preliminary data.</text>
</comment>
<feature type="region of interest" description="Disordered" evidence="1">
    <location>
        <begin position="54"/>
        <end position="161"/>
    </location>
</feature>
<evidence type="ECO:0000313" key="4">
    <source>
        <dbReference type="Proteomes" id="UP000230886"/>
    </source>
</evidence>
<dbReference type="EMBL" id="NOVD01000004">
    <property type="protein sequence ID" value="PCK27797.1"/>
    <property type="molecule type" value="Genomic_DNA"/>
</dbReference>
<protein>
    <submittedName>
        <fullName evidence="3">Uncharacterized protein</fullName>
    </submittedName>
</protein>